<evidence type="ECO:0000259" key="2">
    <source>
        <dbReference type="Pfam" id="PF26640"/>
    </source>
</evidence>
<dbReference type="Proteomes" id="UP001174936">
    <property type="component" value="Unassembled WGS sequence"/>
</dbReference>
<evidence type="ECO:0000313" key="3">
    <source>
        <dbReference type="EMBL" id="KAK0642137.1"/>
    </source>
</evidence>
<feature type="domain" description="DUF8212" evidence="2">
    <location>
        <begin position="223"/>
        <end position="249"/>
    </location>
</feature>
<sequence length="251" mass="28508">MRLLKTRTELPELEDFAADDIPLYAVLSHTWEKDEISFQDIQAIQRGDTAATRKPEYHKIAMTRAVAAAHGFDYVWIDTCCIDKMSSAELSEAINSMYRWYQEAAMCYAHLTDVTAVNKELAASRWFTRGWTLQELIAPSMMVFLNTAWEEIGTKSDLGPVISKITRIPEAILQGAADLETASIAQRMSWAANRKTTRPEDIAYCLMGLFGVNMPMLYGEGEKAFIRLQEEIMKISSDHTLFAWGNRIQHI</sequence>
<dbReference type="AlphaFoldDB" id="A0AA39XXJ6"/>
<proteinExistence type="predicted"/>
<keyword evidence="4" id="KW-1185">Reference proteome</keyword>
<evidence type="ECO:0000259" key="1">
    <source>
        <dbReference type="Pfam" id="PF06985"/>
    </source>
</evidence>
<comment type="caution">
    <text evidence="3">The sequence shown here is derived from an EMBL/GenBank/DDBJ whole genome shotgun (WGS) entry which is preliminary data.</text>
</comment>
<reference evidence="3" key="1">
    <citation type="submission" date="2023-06" db="EMBL/GenBank/DDBJ databases">
        <title>Genome-scale phylogeny and comparative genomics of the fungal order Sordariales.</title>
        <authorList>
            <consortium name="Lawrence Berkeley National Laboratory"/>
            <person name="Hensen N."/>
            <person name="Bonometti L."/>
            <person name="Westerberg I."/>
            <person name="Brannstrom I.O."/>
            <person name="Guillou S."/>
            <person name="Cros-Aarteil S."/>
            <person name="Calhoun S."/>
            <person name="Haridas S."/>
            <person name="Kuo A."/>
            <person name="Mondo S."/>
            <person name="Pangilinan J."/>
            <person name="Riley R."/>
            <person name="Labutti K."/>
            <person name="Andreopoulos B."/>
            <person name="Lipzen A."/>
            <person name="Chen C."/>
            <person name="Yanf M."/>
            <person name="Daum C."/>
            <person name="Ng V."/>
            <person name="Clum A."/>
            <person name="Steindorff A."/>
            <person name="Ohm R."/>
            <person name="Martin F."/>
            <person name="Silar P."/>
            <person name="Natvig D."/>
            <person name="Lalanne C."/>
            <person name="Gautier V."/>
            <person name="Ament-Velasquez S.L."/>
            <person name="Kruys A."/>
            <person name="Hutchinson M.I."/>
            <person name="Powell A.J."/>
            <person name="Barry K."/>
            <person name="Miller A.N."/>
            <person name="Grigoriev I.V."/>
            <person name="Debuchy R."/>
            <person name="Gladieux P."/>
            <person name="Thoren M.H."/>
            <person name="Johannesson H."/>
        </authorList>
    </citation>
    <scope>NUCLEOTIDE SEQUENCE</scope>
    <source>
        <strain evidence="3">SMH2532-1</strain>
    </source>
</reference>
<dbReference type="InterPro" id="IPR058525">
    <property type="entry name" value="DUF8212"/>
</dbReference>
<gene>
    <name evidence="3" type="ORF">B0T16DRAFT_313479</name>
</gene>
<organism evidence="3 4">
    <name type="scientific">Cercophora newfieldiana</name>
    <dbReference type="NCBI Taxonomy" id="92897"/>
    <lineage>
        <taxon>Eukaryota</taxon>
        <taxon>Fungi</taxon>
        <taxon>Dikarya</taxon>
        <taxon>Ascomycota</taxon>
        <taxon>Pezizomycotina</taxon>
        <taxon>Sordariomycetes</taxon>
        <taxon>Sordariomycetidae</taxon>
        <taxon>Sordariales</taxon>
        <taxon>Lasiosphaeriaceae</taxon>
        <taxon>Cercophora</taxon>
    </lineage>
</organism>
<evidence type="ECO:0000313" key="4">
    <source>
        <dbReference type="Proteomes" id="UP001174936"/>
    </source>
</evidence>
<dbReference type="InterPro" id="IPR010730">
    <property type="entry name" value="HET"/>
</dbReference>
<dbReference type="PANTHER" id="PTHR10622:SF10">
    <property type="entry name" value="HET DOMAIN-CONTAINING PROTEIN"/>
    <property type="match status" value="1"/>
</dbReference>
<name>A0AA39XXJ6_9PEZI</name>
<protein>
    <submittedName>
        <fullName evidence="3">Heterokaryon incompatibility protein-domain-containing protein</fullName>
    </submittedName>
</protein>
<feature type="non-terminal residue" evidence="3">
    <location>
        <position position="1"/>
    </location>
</feature>
<feature type="domain" description="Heterokaryon incompatibility" evidence="1">
    <location>
        <begin position="24"/>
        <end position="115"/>
    </location>
</feature>
<dbReference type="Pfam" id="PF26640">
    <property type="entry name" value="DUF8212"/>
    <property type="match status" value="1"/>
</dbReference>
<dbReference type="PANTHER" id="PTHR10622">
    <property type="entry name" value="HET DOMAIN-CONTAINING PROTEIN"/>
    <property type="match status" value="1"/>
</dbReference>
<accession>A0AA39XXJ6</accession>
<dbReference type="EMBL" id="JAULSV010000006">
    <property type="protein sequence ID" value="KAK0642137.1"/>
    <property type="molecule type" value="Genomic_DNA"/>
</dbReference>
<dbReference type="Pfam" id="PF06985">
    <property type="entry name" value="HET"/>
    <property type="match status" value="1"/>
</dbReference>